<dbReference type="InterPro" id="IPR000380">
    <property type="entry name" value="Topo_IA"/>
</dbReference>
<dbReference type="Proteomes" id="UP000183926">
    <property type="component" value="Unassembled WGS sequence"/>
</dbReference>
<evidence type="ECO:0000256" key="10">
    <source>
        <dbReference type="ARBA" id="ARBA00031985"/>
    </source>
</evidence>
<dbReference type="GO" id="GO:0006281">
    <property type="term" value="P:DNA repair"/>
    <property type="evidence" value="ECO:0007669"/>
    <property type="project" value="TreeGrafter"/>
</dbReference>
<organism evidence="14 15">
    <name type="scientific">Nitrosomonas eutropha</name>
    <dbReference type="NCBI Taxonomy" id="916"/>
    <lineage>
        <taxon>Bacteria</taxon>
        <taxon>Pseudomonadati</taxon>
        <taxon>Pseudomonadota</taxon>
        <taxon>Betaproteobacteria</taxon>
        <taxon>Nitrosomonadales</taxon>
        <taxon>Nitrosomonadaceae</taxon>
        <taxon>Nitrosomonas</taxon>
    </lineage>
</organism>
<feature type="domain" description="Topo IA-type catalytic" evidence="13">
    <location>
        <begin position="151"/>
        <end position="601"/>
    </location>
</feature>
<dbReference type="InterPro" id="IPR006171">
    <property type="entry name" value="TOPRIM_dom"/>
</dbReference>
<keyword evidence="4" id="KW-0479">Metal-binding</keyword>
<dbReference type="InterPro" id="IPR013497">
    <property type="entry name" value="Topo_IA_cen"/>
</dbReference>
<dbReference type="PROSITE" id="PS00396">
    <property type="entry name" value="TOPO_IA_1"/>
    <property type="match status" value="1"/>
</dbReference>
<evidence type="ECO:0000256" key="4">
    <source>
        <dbReference type="ARBA" id="ARBA00022723"/>
    </source>
</evidence>
<evidence type="ECO:0000256" key="2">
    <source>
        <dbReference type="ARBA" id="ARBA00009446"/>
    </source>
</evidence>
<dbReference type="PANTHER" id="PTHR11390">
    <property type="entry name" value="PROKARYOTIC DNA TOPOISOMERASE"/>
    <property type="match status" value="1"/>
</dbReference>
<keyword evidence="5" id="KW-0460">Magnesium</keyword>
<dbReference type="Gene3D" id="2.70.20.10">
    <property type="entry name" value="Topoisomerase I, domain 3"/>
    <property type="match status" value="1"/>
</dbReference>
<dbReference type="NCBIfam" id="NF005829">
    <property type="entry name" value="PRK07726.1"/>
    <property type="match status" value="1"/>
</dbReference>
<evidence type="ECO:0000256" key="12">
    <source>
        <dbReference type="ARBA" id="ARBA00032877"/>
    </source>
</evidence>
<dbReference type="PANTHER" id="PTHR11390:SF21">
    <property type="entry name" value="DNA TOPOISOMERASE 3-ALPHA"/>
    <property type="match status" value="1"/>
</dbReference>
<dbReference type="AlphaFoldDB" id="A0A1I7FCE2"/>
<evidence type="ECO:0000256" key="6">
    <source>
        <dbReference type="ARBA" id="ARBA00023029"/>
    </source>
</evidence>
<evidence type="ECO:0000313" key="14">
    <source>
        <dbReference type="EMBL" id="SFU33736.1"/>
    </source>
</evidence>
<dbReference type="InterPro" id="IPR005738">
    <property type="entry name" value="TopoIII"/>
</dbReference>
<dbReference type="GO" id="GO:0046872">
    <property type="term" value="F:metal ion binding"/>
    <property type="evidence" value="ECO:0007669"/>
    <property type="project" value="UniProtKB-KW"/>
</dbReference>
<evidence type="ECO:0000256" key="3">
    <source>
        <dbReference type="ARBA" id="ARBA00012891"/>
    </source>
</evidence>
<dbReference type="Gene3D" id="3.40.50.140">
    <property type="match status" value="1"/>
</dbReference>
<dbReference type="Gene3D" id="1.10.460.10">
    <property type="entry name" value="Topoisomerase I, domain 2"/>
    <property type="match status" value="1"/>
</dbReference>
<dbReference type="PRINTS" id="PR00417">
    <property type="entry name" value="PRTPISMRASEI"/>
</dbReference>
<protein>
    <recommendedName>
        <fullName evidence="3">DNA topoisomerase</fullName>
        <ecNumber evidence="3">5.6.2.1</ecNumber>
    </recommendedName>
    <alternativeName>
        <fullName evidence="12">Omega-protein</fullName>
    </alternativeName>
    <alternativeName>
        <fullName evidence="11">Relaxing enzyme</fullName>
    </alternativeName>
    <alternativeName>
        <fullName evidence="9">Swivelase</fullName>
    </alternativeName>
    <alternativeName>
        <fullName evidence="10">Untwisting enzyme</fullName>
    </alternativeName>
</protein>
<dbReference type="CDD" id="cd00186">
    <property type="entry name" value="TOP1Ac"/>
    <property type="match status" value="1"/>
</dbReference>
<dbReference type="GO" id="GO:0043597">
    <property type="term" value="C:cytoplasmic replication fork"/>
    <property type="evidence" value="ECO:0007669"/>
    <property type="project" value="TreeGrafter"/>
</dbReference>
<evidence type="ECO:0000313" key="15">
    <source>
        <dbReference type="Proteomes" id="UP000183926"/>
    </source>
</evidence>
<comment type="similarity">
    <text evidence="2">Belongs to the type IA topoisomerase family.</text>
</comment>
<dbReference type="GO" id="GO:0003917">
    <property type="term" value="F:DNA topoisomerase type I (single strand cut, ATP-independent) activity"/>
    <property type="evidence" value="ECO:0007669"/>
    <property type="project" value="UniProtKB-EC"/>
</dbReference>
<dbReference type="GO" id="GO:0006310">
    <property type="term" value="P:DNA recombination"/>
    <property type="evidence" value="ECO:0007669"/>
    <property type="project" value="TreeGrafter"/>
</dbReference>
<keyword evidence="7" id="KW-0238">DNA-binding</keyword>
<evidence type="ECO:0000259" key="13">
    <source>
        <dbReference type="PROSITE" id="PS52039"/>
    </source>
</evidence>
<dbReference type="InterPro" id="IPR013825">
    <property type="entry name" value="Topo_IA_cen_sub2"/>
</dbReference>
<comment type="catalytic activity">
    <reaction evidence="1">
        <text>ATP-independent breakage of single-stranded DNA, followed by passage and rejoining.</text>
        <dbReference type="EC" id="5.6.2.1"/>
    </reaction>
</comment>
<keyword evidence="6" id="KW-0799">Topoisomerase</keyword>
<dbReference type="OrthoDB" id="9803554at2"/>
<evidence type="ECO:0000256" key="5">
    <source>
        <dbReference type="ARBA" id="ARBA00022842"/>
    </source>
</evidence>
<evidence type="ECO:0000256" key="8">
    <source>
        <dbReference type="ARBA" id="ARBA00023235"/>
    </source>
</evidence>
<dbReference type="PROSITE" id="PS52039">
    <property type="entry name" value="TOPO_IA_2"/>
    <property type="match status" value="1"/>
</dbReference>
<dbReference type="InterPro" id="IPR023406">
    <property type="entry name" value="Topo_IA_AS"/>
</dbReference>
<dbReference type="RefSeq" id="WP_074926586.1">
    <property type="nucleotide sequence ID" value="NZ_FPBL01000001.1"/>
</dbReference>
<dbReference type="Gene3D" id="1.10.290.10">
    <property type="entry name" value="Topoisomerase I, domain 4"/>
    <property type="match status" value="1"/>
</dbReference>
<dbReference type="GO" id="GO:0006265">
    <property type="term" value="P:DNA topological change"/>
    <property type="evidence" value="ECO:0007669"/>
    <property type="project" value="InterPro"/>
</dbReference>
<accession>A0A1I7FCE2</accession>
<dbReference type="EC" id="5.6.2.1" evidence="3"/>
<dbReference type="Pfam" id="PF01751">
    <property type="entry name" value="Toprim"/>
    <property type="match status" value="1"/>
</dbReference>
<dbReference type="EMBL" id="FPBL01000001">
    <property type="protein sequence ID" value="SFU33736.1"/>
    <property type="molecule type" value="Genomic_DNA"/>
</dbReference>
<evidence type="ECO:0000256" key="7">
    <source>
        <dbReference type="ARBA" id="ARBA00023125"/>
    </source>
</evidence>
<dbReference type="SMART" id="SM00437">
    <property type="entry name" value="TOP1Ac"/>
    <property type="match status" value="1"/>
</dbReference>
<name>A0A1I7FCE2_9PROT</name>
<evidence type="ECO:0000256" key="9">
    <source>
        <dbReference type="ARBA" id="ARBA00030003"/>
    </source>
</evidence>
<dbReference type="InterPro" id="IPR013824">
    <property type="entry name" value="Topo_IA_cen_sub1"/>
</dbReference>
<dbReference type="InterPro" id="IPR013826">
    <property type="entry name" value="Topo_IA_cen_sub3"/>
</dbReference>
<dbReference type="SMART" id="SM00493">
    <property type="entry name" value="TOPRIM"/>
    <property type="match status" value="1"/>
</dbReference>
<dbReference type="Pfam" id="PF01131">
    <property type="entry name" value="Topoisom_bac"/>
    <property type="match status" value="1"/>
</dbReference>
<dbReference type="InterPro" id="IPR003602">
    <property type="entry name" value="Topo_IA_DNA-bd_dom"/>
</dbReference>
<dbReference type="GO" id="GO:0003677">
    <property type="term" value="F:DNA binding"/>
    <property type="evidence" value="ECO:0007669"/>
    <property type="project" value="UniProtKB-KW"/>
</dbReference>
<gene>
    <name evidence="14" type="ORF">SAMN05216339_101408</name>
</gene>
<dbReference type="InterPro" id="IPR003601">
    <property type="entry name" value="Topo_IA_2"/>
</dbReference>
<dbReference type="CDD" id="cd03362">
    <property type="entry name" value="TOPRIM_TopoIA_TopoIII"/>
    <property type="match status" value="1"/>
</dbReference>
<reference evidence="14 15" key="1">
    <citation type="submission" date="2016-10" db="EMBL/GenBank/DDBJ databases">
        <authorList>
            <person name="de Groot N.N."/>
        </authorList>
    </citation>
    <scope>NUCLEOTIDE SEQUENCE [LARGE SCALE GENOMIC DNA]</scope>
    <source>
        <strain evidence="14 15">Nm24</strain>
    </source>
</reference>
<dbReference type="SMART" id="SM00436">
    <property type="entry name" value="TOP1Bc"/>
    <property type="match status" value="1"/>
</dbReference>
<keyword evidence="8 14" id="KW-0413">Isomerase</keyword>
<dbReference type="InterPro" id="IPR023405">
    <property type="entry name" value="Topo_IA_core_domain"/>
</dbReference>
<evidence type="ECO:0000256" key="1">
    <source>
        <dbReference type="ARBA" id="ARBA00000213"/>
    </source>
</evidence>
<dbReference type="InterPro" id="IPR034144">
    <property type="entry name" value="TOPRIM_TopoIII"/>
</dbReference>
<dbReference type="SUPFAM" id="SSF56712">
    <property type="entry name" value="Prokaryotic type I DNA topoisomerase"/>
    <property type="match status" value="1"/>
</dbReference>
<evidence type="ECO:0000256" key="11">
    <source>
        <dbReference type="ARBA" id="ARBA00032235"/>
    </source>
</evidence>
<dbReference type="NCBIfam" id="TIGR01056">
    <property type="entry name" value="topB"/>
    <property type="match status" value="1"/>
</dbReference>
<proteinExistence type="inferred from homology"/>
<sequence length="774" mass="85930">MKLFIAEKPSAAEAIAIRLPGATRKRGYWQCDDAIVTYCAGHLYELAKPEVYDPALATWRADVLPFVPNQWRWVPNPKAKDLIDNIKRWLDDPRIDTVINAGDADREGQAIVDVPLAIHRNQKRTLRFWVSAQDPSSIDEGLRSLAANERYEAWGFAAMARACADWTHGINCTRAQTITERVNGGSGVRPVGRVQTPTLNLVVVRDRLIENFVSVPFYVVEATMQHENGSYIGRWNPPDDTGLDDENRLVDPAVAQAVIDDVQGQPGAITSLEIKAGRKRQPTGFSLTGISTAASRAFGYGVAQVLEICQALYEKHKLTSYPRTDSGYLPTSQFKAAPNILTALSANLPQIQQWIDGADTSIESPIWNDKKIEAHHAMIPTGYQGDMSALSQEEMNVYMLIAQNYLAQFYPACEFDETTVQTSIGQHVFGTKGRVITNAGWTVLYVNSTNEDADEGEDGQALPSMEQDDAVTCIDVQAHQRKTTPPKHFTEASLQTTMENIHRYVDDENEKALLKDGDGIGTPATRAAIIEDLGKRGFLAAKGKYIISTDTGRGLIDSLPSELTSPGITARFESGLTAVQRGELSRDDFLAEQTAWVKEQVSQILAPTLPKLAKISRPCPTCATGTLWRIARKDGSGHFWSCDQRNAKIDPCEYIVSDEDGEPGQPREQRLSHECPHCKKGQIRRIARKDGSGHFWSCSRWKDKNPCSYTVEDVDGEPGPYVEPDQLYKCPKCKKGQIRRVARKDGSGHFWSCDRWREGCKFTTGDNEGTPQLD</sequence>